<keyword evidence="3" id="KW-1185">Reference proteome</keyword>
<dbReference type="PANTHER" id="PTHR21310:SF54">
    <property type="entry name" value="AMINOGLYCOSIDE PHOSPHOTRANSFERASE DOMAIN-CONTAINING PROTEIN"/>
    <property type="match status" value="1"/>
</dbReference>
<protein>
    <submittedName>
        <fullName evidence="2">Phosphotransferase enzyme family protein</fullName>
    </submittedName>
</protein>
<organism evidence="2 3">
    <name type="scientific">Zopfia rhizophila CBS 207.26</name>
    <dbReference type="NCBI Taxonomy" id="1314779"/>
    <lineage>
        <taxon>Eukaryota</taxon>
        <taxon>Fungi</taxon>
        <taxon>Dikarya</taxon>
        <taxon>Ascomycota</taxon>
        <taxon>Pezizomycotina</taxon>
        <taxon>Dothideomycetes</taxon>
        <taxon>Dothideomycetes incertae sedis</taxon>
        <taxon>Zopfiaceae</taxon>
        <taxon>Zopfia</taxon>
    </lineage>
</organism>
<dbReference type="PANTHER" id="PTHR21310">
    <property type="entry name" value="AMINOGLYCOSIDE PHOSPHOTRANSFERASE-RELATED-RELATED"/>
    <property type="match status" value="1"/>
</dbReference>
<dbReference type="CDD" id="cd05120">
    <property type="entry name" value="APH_ChoK_like"/>
    <property type="match status" value="1"/>
</dbReference>
<dbReference type="EMBL" id="ML994696">
    <property type="protein sequence ID" value="KAF2176980.1"/>
    <property type="molecule type" value="Genomic_DNA"/>
</dbReference>
<dbReference type="SUPFAM" id="SSF56112">
    <property type="entry name" value="Protein kinase-like (PK-like)"/>
    <property type="match status" value="1"/>
</dbReference>
<dbReference type="GO" id="GO:0016740">
    <property type="term" value="F:transferase activity"/>
    <property type="evidence" value="ECO:0007669"/>
    <property type="project" value="UniProtKB-KW"/>
</dbReference>
<feature type="domain" description="Aminoglycoside phosphotransferase" evidence="1">
    <location>
        <begin position="68"/>
        <end position="266"/>
    </location>
</feature>
<proteinExistence type="predicted"/>
<evidence type="ECO:0000313" key="3">
    <source>
        <dbReference type="Proteomes" id="UP000800200"/>
    </source>
</evidence>
<dbReference type="Pfam" id="PF01636">
    <property type="entry name" value="APH"/>
    <property type="match status" value="1"/>
</dbReference>
<name>A0A6A6DG62_9PEZI</name>
<gene>
    <name evidence="2" type="ORF">K469DRAFT_733104</name>
</gene>
<accession>A0A6A6DG62</accession>
<dbReference type="OrthoDB" id="5404599at2759"/>
<dbReference type="InterPro" id="IPR011009">
    <property type="entry name" value="Kinase-like_dom_sf"/>
</dbReference>
<evidence type="ECO:0000259" key="1">
    <source>
        <dbReference type="Pfam" id="PF01636"/>
    </source>
</evidence>
<evidence type="ECO:0000313" key="2">
    <source>
        <dbReference type="EMBL" id="KAF2176980.1"/>
    </source>
</evidence>
<keyword evidence="2" id="KW-0808">Transferase</keyword>
<dbReference type="InterPro" id="IPR002575">
    <property type="entry name" value="Aminoglycoside_PTrfase"/>
</dbReference>
<dbReference type="Gene3D" id="3.90.1200.10">
    <property type="match status" value="1"/>
</dbReference>
<dbReference type="AlphaFoldDB" id="A0A6A6DG62"/>
<reference evidence="2" key="1">
    <citation type="journal article" date="2020" name="Stud. Mycol.">
        <title>101 Dothideomycetes genomes: a test case for predicting lifestyles and emergence of pathogens.</title>
        <authorList>
            <person name="Haridas S."/>
            <person name="Albert R."/>
            <person name="Binder M."/>
            <person name="Bloem J."/>
            <person name="Labutti K."/>
            <person name="Salamov A."/>
            <person name="Andreopoulos B."/>
            <person name="Baker S."/>
            <person name="Barry K."/>
            <person name="Bills G."/>
            <person name="Bluhm B."/>
            <person name="Cannon C."/>
            <person name="Castanera R."/>
            <person name="Culley D."/>
            <person name="Daum C."/>
            <person name="Ezra D."/>
            <person name="Gonzalez J."/>
            <person name="Henrissat B."/>
            <person name="Kuo A."/>
            <person name="Liang C."/>
            <person name="Lipzen A."/>
            <person name="Lutzoni F."/>
            <person name="Magnuson J."/>
            <person name="Mondo S."/>
            <person name="Nolan M."/>
            <person name="Ohm R."/>
            <person name="Pangilinan J."/>
            <person name="Park H.-J."/>
            <person name="Ramirez L."/>
            <person name="Alfaro M."/>
            <person name="Sun H."/>
            <person name="Tritt A."/>
            <person name="Yoshinaga Y."/>
            <person name="Zwiers L.-H."/>
            <person name="Turgeon B."/>
            <person name="Goodwin S."/>
            <person name="Spatafora J."/>
            <person name="Crous P."/>
            <person name="Grigoriev I."/>
        </authorList>
    </citation>
    <scope>NUCLEOTIDE SEQUENCE</scope>
    <source>
        <strain evidence="2">CBS 207.26</strain>
    </source>
</reference>
<sequence>MNIYTQFSPADLPDGSKSQMTFFDSSYFRTHNATRPLPSPAEVRARSILSDPQPSYDPKPVKFEELDLIVKFGPRISTSEALCLWAVRKFLPNQVPVPEVYGWDNDGRHVFIYMQLIRGPSLLERYDSLNHHDKQAVCQDLRMIMSRLRAMRQSSISHGPIRDRILDGQPTPGPFPNIASFHNWFSWLWRRHSPEPENIPDPWRKLLADDGPIVFTHADLHRNNIIITPTSPPRVLAIIDWEQAGWYPDYWEYCKAVYSVGDWEDWRANGWIDSFLTPQPLLIEAWNFYKGAIGGF</sequence>
<dbReference type="Proteomes" id="UP000800200">
    <property type="component" value="Unassembled WGS sequence"/>
</dbReference>
<dbReference type="InterPro" id="IPR051678">
    <property type="entry name" value="AGP_Transferase"/>
</dbReference>